<sequence>QLKDMFGGIGPAAKAMGGYVAGLANPFTISASAAGVLALAYYQGSEEADRYRNAIILTGNASGVTADQLSQMAKRLDEISGTQRNAAKAISEVASSAKFSADQIELVSLAAVNMEMATGKAISDTIDEFKKLSDEPSKAIAELNKTQNFLTQSVYEQITALEKQGKQQQA</sequence>
<feature type="transmembrane region" description="Helical" evidence="1">
    <location>
        <begin position="20"/>
        <end position="42"/>
    </location>
</feature>
<keyword evidence="1" id="KW-0812">Transmembrane</keyword>
<gene>
    <name evidence="3" type="ORF">EAY46_29870</name>
</gene>
<evidence type="ECO:0000259" key="2">
    <source>
        <dbReference type="Pfam" id="PF06791"/>
    </source>
</evidence>
<name>A0ABR9ZFF9_VIBAN</name>
<evidence type="ECO:0000256" key="1">
    <source>
        <dbReference type="SAM" id="Phobius"/>
    </source>
</evidence>
<keyword evidence="4" id="KW-1185">Reference proteome</keyword>
<dbReference type="Pfam" id="PF06791">
    <property type="entry name" value="TMP_2"/>
    <property type="match status" value="1"/>
</dbReference>
<dbReference type="Proteomes" id="UP000726136">
    <property type="component" value="Unassembled WGS sequence"/>
</dbReference>
<dbReference type="RefSeq" id="WP_194665201.1">
    <property type="nucleotide sequence ID" value="NZ_RDPI01001490.1"/>
</dbReference>
<feature type="domain" description="Bacteriophage tail tape measure N-terminal" evidence="2">
    <location>
        <begin position="1"/>
        <end position="158"/>
    </location>
</feature>
<keyword evidence="1" id="KW-1133">Transmembrane helix</keyword>
<dbReference type="EMBL" id="RDPI01001490">
    <property type="protein sequence ID" value="MBF4377186.1"/>
    <property type="molecule type" value="Genomic_DNA"/>
</dbReference>
<comment type="caution">
    <text evidence="3">The sequence shown here is derived from an EMBL/GenBank/DDBJ whole genome shotgun (WGS) entry which is preliminary data.</text>
</comment>
<proteinExistence type="predicted"/>
<evidence type="ECO:0000313" key="4">
    <source>
        <dbReference type="Proteomes" id="UP000726136"/>
    </source>
</evidence>
<feature type="non-terminal residue" evidence="3">
    <location>
        <position position="1"/>
    </location>
</feature>
<organism evidence="3 4">
    <name type="scientific">Vibrio anguillarum</name>
    <name type="common">Listonella anguillarum</name>
    <dbReference type="NCBI Taxonomy" id="55601"/>
    <lineage>
        <taxon>Bacteria</taxon>
        <taxon>Pseudomonadati</taxon>
        <taxon>Pseudomonadota</taxon>
        <taxon>Gammaproteobacteria</taxon>
        <taxon>Vibrionales</taxon>
        <taxon>Vibrionaceae</taxon>
        <taxon>Vibrio</taxon>
    </lineage>
</organism>
<keyword evidence="1" id="KW-0472">Membrane</keyword>
<accession>A0ABR9ZFF9</accession>
<reference evidence="3 4" key="1">
    <citation type="journal article" date="2021" name="PeerJ">
        <title>Analysis of 44 Vibrio anguillarum genomes reveals high genetic diversity.</title>
        <authorList>
            <person name="Hansen M.J."/>
            <person name="Dalsgaard I."/>
        </authorList>
    </citation>
    <scope>NUCLEOTIDE SEQUENCE [LARGE SCALE GENOMIC DNA]</scope>
    <source>
        <strain evidence="3 4">040915-1/1B</strain>
    </source>
</reference>
<dbReference type="InterPro" id="IPR009628">
    <property type="entry name" value="Phage_tape_measure_N"/>
</dbReference>
<protein>
    <submittedName>
        <fullName evidence="3">Phage tail tape measure protein</fullName>
    </submittedName>
</protein>
<feature type="non-terminal residue" evidence="3">
    <location>
        <position position="170"/>
    </location>
</feature>
<evidence type="ECO:0000313" key="3">
    <source>
        <dbReference type="EMBL" id="MBF4377186.1"/>
    </source>
</evidence>